<gene>
    <name evidence="3" type="ORF">EYS42_07220</name>
</gene>
<evidence type="ECO:0000256" key="1">
    <source>
        <dbReference type="SAM" id="Phobius"/>
    </source>
</evidence>
<proteinExistence type="predicted"/>
<sequence>MNSTNGSPLARRDTRGWRIQVWVSFALAAFLSATGLFWLPGSLIERAFMLMAYVFSLSSVFVLSRHVRDQAIGVAQVPMWGAVVWAGFCSALCLTAWGLWSMPISPDHKAYLMVCWLFMVAQAFTLAKTLRDAHEDSVQRPATLNALHASGMSERNPDLV</sequence>
<protein>
    <recommendedName>
        <fullName evidence="2">YiaAB two helix domain-containing protein</fullName>
    </recommendedName>
</protein>
<keyword evidence="1" id="KW-0472">Membrane</keyword>
<feature type="transmembrane region" description="Helical" evidence="1">
    <location>
        <begin position="21"/>
        <end position="41"/>
    </location>
</feature>
<evidence type="ECO:0000313" key="3">
    <source>
        <dbReference type="EMBL" id="TBO32944.1"/>
    </source>
</evidence>
<dbReference type="GO" id="GO:0005886">
    <property type="term" value="C:plasma membrane"/>
    <property type="evidence" value="ECO:0007669"/>
    <property type="project" value="TreeGrafter"/>
</dbReference>
<comment type="caution">
    <text evidence="3">The sequence shown here is derived from an EMBL/GenBank/DDBJ whole genome shotgun (WGS) entry which is preliminary data.</text>
</comment>
<feature type="transmembrane region" description="Helical" evidence="1">
    <location>
        <begin position="79"/>
        <end position="99"/>
    </location>
</feature>
<name>A0A4Q9H595_9BURK</name>
<dbReference type="PANTHER" id="PTHR37290:SF1">
    <property type="entry name" value="INNER MEMBRANE PROTEIN YIAA"/>
    <property type="match status" value="1"/>
</dbReference>
<evidence type="ECO:0000259" key="2">
    <source>
        <dbReference type="Pfam" id="PF05360"/>
    </source>
</evidence>
<evidence type="ECO:0000313" key="4">
    <source>
        <dbReference type="Proteomes" id="UP000292120"/>
    </source>
</evidence>
<dbReference type="InterPro" id="IPR008024">
    <property type="entry name" value="YiaAB"/>
</dbReference>
<dbReference type="OrthoDB" id="8775489at2"/>
<dbReference type="GO" id="GO:0006974">
    <property type="term" value="P:DNA damage response"/>
    <property type="evidence" value="ECO:0007669"/>
    <property type="project" value="TreeGrafter"/>
</dbReference>
<feature type="transmembrane region" description="Helical" evidence="1">
    <location>
        <begin position="47"/>
        <end position="67"/>
    </location>
</feature>
<dbReference type="AlphaFoldDB" id="A0A4Q9H595"/>
<organism evidence="3 4">
    <name type="scientific">Aquabacterium lacunae</name>
    <dbReference type="NCBI Taxonomy" id="2528630"/>
    <lineage>
        <taxon>Bacteria</taxon>
        <taxon>Pseudomonadati</taxon>
        <taxon>Pseudomonadota</taxon>
        <taxon>Betaproteobacteria</taxon>
        <taxon>Burkholderiales</taxon>
        <taxon>Aquabacterium</taxon>
    </lineage>
</organism>
<feature type="domain" description="YiaAB two helix" evidence="2">
    <location>
        <begin position="17"/>
        <end position="69"/>
    </location>
</feature>
<feature type="transmembrane region" description="Helical" evidence="1">
    <location>
        <begin position="111"/>
        <end position="130"/>
    </location>
</feature>
<dbReference type="EMBL" id="SIXI01000002">
    <property type="protein sequence ID" value="TBO32944.1"/>
    <property type="molecule type" value="Genomic_DNA"/>
</dbReference>
<dbReference type="Pfam" id="PF05360">
    <property type="entry name" value="YiaAB"/>
    <property type="match status" value="2"/>
</dbReference>
<accession>A0A4Q9H595</accession>
<feature type="domain" description="YiaAB two helix" evidence="2">
    <location>
        <begin position="80"/>
        <end position="132"/>
    </location>
</feature>
<dbReference type="InterPro" id="IPR038972">
    <property type="entry name" value="YiaA-like"/>
</dbReference>
<dbReference type="PANTHER" id="PTHR37290">
    <property type="entry name" value="INNER MEMBRANE PROTEIN YIAA-RELATED"/>
    <property type="match status" value="1"/>
</dbReference>
<reference evidence="3 4" key="1">
    <citation type="submission" date="2019-02" db="EMBL/GenBank/DDBJ databases">
        <title>Aquabacterium sp. strain KMB7.</title>
        <authorList>
            <person name="Chen W.-M."/>
        </authorList>
    </citation>
    <scope>NUCLEOTIDE SEQUENCE [LARGE SCALE GENOMIC DNA]</scope>
    <source>
        <strain evidence="3 4">KMB7</strain>
    </source>
</reference>
<dbReference type="RefSeq" id="WP_130967196.1">
    <property type="nucleotide sequence ID" value="NZ_SIXI01000002.1"/>
</dbReference>
<keyword evidence="1" id="KW-1133">Transmembrane helix</keyword>
<dbReference type="Proteomes" id="UP000292120">
    <property type="component" value="Unassembled WGS sequence"/>
</dbReference>
<keyword evidence="4" id="KW-1185">Reference proteome</keyword>
<keyword evidence="1" id="KW-0812">Transmembrane</keyword>